<evidence type="ECO:0000313" key="2">
    <source>
        <dbReference type="EMBL" id="GBN00647.1"/>
    </source>
</evidence>
<feature type="compositionally biased region" description="Basic and acidic residues" evidence="1">
    <location>
        <begin position="20"/>
        <end position="29"/>
    </location>
</feature>
<feature type="compositionally biased region" description="Polar residues" evidence="1">
    <location>
        <begin position="8"/>
        <end position="19"/>
    </location>
</feature>
<evidence type="ECO:0000256" key="1">
    <source>
        <dbReference type="SAM" id="MobiDB-lite"/>
    </source>
</evidence>
<accession>A0A4Y2KGD1</accession>
<evidence type="ECO:0000313" key="3">
    <source>
        <dbReference type="Proteomes" id="UP000499080"/>
    </source>
</evidence>
<name>A0A4Y2KGD1_ARAVE</name>
<keyword evidence="3" id="KW-1185">Reference proteome</keyword>
<feature type="region of interest" description="Disordered" evidence="1">
    <location>
        <begin position="1"/>
        <end position="29"/>
    </location>
</feature>
<gene>
    <name evidence="2" type="ORF">AVEN_154413_1</name>
</gene>
<sequence length="125" mass="14252">MIKDNPIEQESWNSPFESTSSKEKDLIQQQRREFNYPTRTEVIQNNLKSSIVTFISPQIDQHLPHESNPIEAPTGTFGHYHQSSLPNDSILIETLRNICSQISLDKTTSTIYNNSSLPIAEIHLS</sequence>
<reference evidence="2 3" key="1">
    <citation type="journal article" date="2019" name="Sci. Rep.">
        <title>Orb-weaving spider Araneus ventricosus genome elucidates the spidroin gene catalogue.</title>
        <authorList>
            <person name="Kono N."/>
            <person name="Nakamura H."/>
            <person name="Ohtoshi R."/>
            <person name="Moran D.A.P."/>
            <person name="Shinohara A."/>
            <person name="Yoshida Y."/>
            <person name="Fujiwara M."/>
            <person name="Mori M."/>
            <person name="Tomita M."/>
            <person name="Arakawa K."/>
        </authorList>
    </citation>
    <scope>NUCLEOTIDE SEQUENCE [LARGE SCALE GENOMIC DNA]</scope>
</reference>
<proteinExistence type="predicted"/>
<comment type="caution">
    <text evidence="2">The sequence shown here is derived from an EMBL/GenBank/DDBJ whole genome shotgun (WGS) entry which is preliminary data.</text>
</comment>
<dbReference type="AlphaFoldDB" id="A0A4Y2KGD1"/>
<dbReference type="EMBL" id="BGPR01004535">
    <property type="protein sequence ID" value="GBN00647.1"/>
    <property type="molecule type" value="Genomic_DNA"/>
</dbReference>
<organism evidence="2 3">
    <name type="scientific">Araneus ventricosus</name>
    <name type="common">Orbweaver spider</name>
    <name type="synonym">Epeira ventricosa</name>
    <dbReference type="NCBI Taxonomy" id="182803"/>
    <lineage>
        <taxon>Eukaryota</taxon>
        <taxon>Metazoa</taxon>
        <taxon>Ecdysozoa</taxon>
        <taxon>Arthropoda</taxon>
        <taxon>Chelicerata</taxon>
        <taxon>Arachnida</taxon>
        <taxon>Araneae</taxon>
        <taxon>Araneomorphae</taxon>
        <taxon>Entelegynae</taxon>
        <taxon>Araneoidea</taxon>
        <taxon>Araneidae</taxon>
        <taxon>Araneus</taxon>
    </lineage>
</organism>
<protein>
    <submittedName>
        <fullName evidence="2">Uncharacterized protein</fullName>
    </submittedName>
</protein>
<dbReference type="Proteomes" id="UP000499080">
    <property type="component" value="Unassembled WGS sequence"/>
</dbReference>